<accession>A0A212LQ36</accession>
<feature type="compositionally biased region" description="Low complexity" evidence="1">
    <location>
        <begin position="43"/>
        <end position="58"/>
    </location>
</feature>
<name>A0A212LQ36_9HYPH</name>
<feature type="region of interest" description="Disordered" evidence="1">
    <location>
        <begin position="1"/>
        <end position="65"/>
    </location>
</feature>
<sequence length="215" mass="21969">MRWAPVFAPEGDGSGDGAGSEGTAPESLMFPSDAGPAENVESAPDGEAPPDAIDPAAEVPEDGRYDFSLPEGMALDSKLAEAMSPVLKDIGLTRGQAQALAGALAAHRQAEAGNGAKEWADIQTGWVNSARKDAEIGGARWDASVATAQGALARFGTPGLRAFLTESGGGNHPEVIRFMARVGNAIAEDRPESGGAGARPLEAAHLLFPSDKPKG</sequence>
<feature type="region of interest" description="Disordered" evidence="1">
    <location>
        <begin position="189"/>
        <end position="215"/>
    </location>
</feature>
<evidence type="ECO:0000313" key="2">
    <source>
        <dbReference type="EMBL" id="SCM79643.1"/>
    </source>
</evidence>
<evidence type="ECO:0008006" key="3">
    <source>
        <dbReference type="Google" id="ProtNLM"/>
    </source>
</evidence>
<reference evidence="2" key="1">
    <citation type="submission" date="2016-08" db="EMBL/GenBank/DDBJ databases">
        <authorList>
            <person name="Seilhamer J.J."/>
        </authorList>
    </citation>
    <scope>NUCLEOTIDE SEQUENCE</scope>
    <source>
        <strain evidence="2">86</strain>
    </source>
</reference>
<proteinExistence type="predicted"/>
<dbReference type="AlphaFoldDB" id="A0A212LQ36"/>
<dbReference type="EMBL" id="FMJD01000013">
    <property type="protein sequence ID" value="SCM79643.1"/>
    <property type="molecule type" value="Genomic_DNA"/>
</dbReference>
<protein>
    <recommendedName>
        <fullName evidence="3">Peptidase</fullName>
    </recommendedName>
</protein>
<gene>
    <name evidence="2" type="ORF">KL86PLE_90566</name>
</gene>
<evidence type="ECO:0000256" key="1">
    <source>
        <dbReference type="SAM" id="MobiDB-lite"/>
    </source>
</evidence>
<organism evidence="2">
    <name type="scientific">uncultured Pleomorphomonas sp</name>
    <dbReference type="NCBI Taxonomy" id="442121"/>
    <lineage>
        <taxon>Bacteria</taxon>
        <taxon>Pseudomonadati</taxon>
        <taxon>Pseudomonadota</taxon>
        <taxon>Alphaproteobacteria</taxon>
        <taxon>Hyphomicrobiales</taxon>
        <taxon>Pleomorphomonadaceae</taxon>
        <taxon>Pleomorphomonas</taxon>
        <taxon>environmental samples</taxon>
    </lineage>
</organism>